<evidence type="ECO:0000313" key="3">
    <source>
        <dbReference type="Proteomes" id="UP001529510"/>
    </source>
</evidence>
<proteinExistence type="predicted"/>
<feature type="non-terminal residue" evidence="2">
    <location>
        <position position="1"/>
    </location>
</feature>
<reference evidence="2 3" key="1">
    <citation type="submission" date="2024-05" db="EMBL/GenBank/DDBJ databases">
        <title>Genome sequencing and assembly of Indian major carp, Cirrhinus mrigala (Hamilton, 1822).</title>
        <authorList>
            <person name="Mohindra V."/>
            <person name="Chowdhury L.M."/>
            <person name="Lal K."/>
            <person name="Jena J.K."/>
        </authorList>
    </citation>
    <scope>NUCLEOTIDE SEQUENCE [LARGE SCALE GENOMIC DNA]</scope>
    <source>
        <strain evidence="2">CM1030</strain>
        <tissue evidence="2">Blood</tissue>
    </source>
</reference>
<comment type="caution">
    <text evidence="2">The sequence shown here is derived from an EMBL/GenBank/DDBJ whole genome shotgun (WGS) entry which is preliminary data.</text>
</comment>
<dbReference type="AlphaFoldDB" id="A0ABD0N0M8"/>
<protein>
    <submittedName>
        <fullName evidence="2">Uncharacterized protein</fullName>
    </submittedName>
</protein>
<feature type="compositionally biased region" description="Polar residues" evidence="1">
    <location>
        <begin position="152"/>
        <end position="162"/>
    </location>
</feature>
<gene>
    <name evidence="2" type="ORF">M9458_049059</name>
</gene>
<feature type="region of interest" description="Disordered" evidence="1">
    <location>
        <begin position="147"/>
        <end position="166"/>
    </location>
</feature>
<feature type="compositionally biased region" description="Polar residues" evidence="1">
    <location>
        <begin position="38"/>
        <end position="69"/>
    </location>
</feature>
<sequence length="299" mass="33588">NHSKKIRQLAACTKPHITDSLDCIDETDTNLTLKRPRLTSTPDVTPCSSGCNNQNRSPTLHSSPFTPVSSRDDVLQSSDDEVVFLGNDMNTSFDMVSDTLVYSPVHVDCAENETFVETILETVPFEPDTVPCSSFYEITDAVETVPEDPPQTVDTQEPTNNDLFFENPRNVTESETVVIRRVHCVNDMIQAFSDKNILHANVTIKRVLENSEEEAGVGDGVFQDCLTEFWDTFYATRTCGTTYKIPTLHHTYQEREWEAVARIFAIGWVRFGTLPIQLAPPFLKEALSLPSPETSLLHR</sequence>
<dbReference type="Proteomes" id="UP001529510">
    <property type="component" value="Unassembled WGS sequence"/>
</dbReference>
<feature type="non-terminal residue" evidence="2">
    <location>
        <position position="299"/>
    </location>
</feature>
<keyword evidence="3" id="KW-1185">Reference proteome</keyword>
<dbReference type="EMBL" id="JAMKFB020000025">
    <property type="protein sequence ID" value="KAL0154796.1"/>
    <property type="molecule type" value="Genomic_DNA"/>
</dbReference>
<accession>A0ABD0N0M8</accession>
<evidence type="ECO:0000256" key="1">
    <source>
        <dbReference type="SAM" id="MobiDB-lite"/>
    </source>
</evidence>
<evidence type="ECO:0000313" key="2">
    <source>
        <dbReference type="EMBL" id="KAL0154796.1"/>
    </source>
</evidence>
<name>A0ABD0N0M8_CIRMR</name>
<feature type="region of interest" description="Disordered" evidence="1">
    <location>
        <begin position="37"/>
        <end position="72"/>
    </location>
</feature>
<organism evidence="2 3">
    <name type="scientific">Cirrhinus mrigala</name>
    <name type="common">Mrigala</name>
    <dbReference type="NCBI Taxonomy" id="683832"/>
    <lineage>
        <taxon>Eukaryota</taxon>
        <taxon>Metazoa</taxon>
        <taxon>Chordata</taxon>
        <taxon>Craniata</taxon>
        <taxon>Vertebrata</taxon>
        <taxon>Euteleostomi</taxon>
        <taxon>Actinopterygii</taxon>
        <taxon>Neopterygii</taxon>
        <taxon>Teleostei</taxon>
        <taxon>Ostariophysi</taxon>
        <taxon>Cypriniformes</taxon>
        <taxon>Cyprinidae</taxon>
        <taxon>Labeoninae</taxon>
        <taxon>Labeonini</taxon>
        <taxon>Cirrhinus</taxon>
    </lineage>
</organism>